<proteinExistence type="predicted"/>
<evidence type="ECO:0000259" key="1">
    <source>
        <dbReference type="Pfam" id="PF06283"/>
    </source>
</evidence>
<feature type="domain" description="ThuA-like" evidence="1">
    <location>
        <begin position="20"/>
        <end position="209"/>
    </location>
</feature>
<evidence type="ECO:0000313" key="2">
    <source>
        <dbReference type="EMBL" id="MBS4224602.1"/>
    </source>
</evidence>
<accession>A0A942UR36</accession>
<evidence type="ECO:0000313" key="3">
    <source>
        <dbReference type="Proteomes" id="UP000676456"/>
    </source>
</evidence>
<dbReference type="EMBL" id="JAGYPN010000004">
    <property type="protein sequence ID" value="MBS4224602.1"/>
    <property type="molecule type" value="Genomic_DNA"/>
</dbReference>
<sequence length="213" mass="24312">MSKRVIAFVGDFYHKKEWAVASLNKALESVPEVSVEYLSAENMIEHLRSNPDSVILFKENRLNPQDDEIKTWMDDEVASAISEYVKEGGCWIAWHSGLASYENITEYTSLLKGYFEHHPDKHQVVTYISEPGTDIIDHHVQFEILDEHYFVYCDEDNTNVFLKSKSVDGSSIAGWTHEYGHGRVVCLTPAHLEEGLLHPIFIELLTNSIKIGN</sequence>
<name>A0A942UR36_9BACI</name>
<reference evidence="2 3" key="1">
    <citation type="submission" date="2021-05" db="EMBL/GenBank/DDBJ databases">
        <title>Novel Bacillus species.</title>
        <authorList>
            <person name="Liu G."/>
        </authorList>
    </citation>
    <scope>NUCLEOTIDE SEQUENCE [LARGE SCALE GENOMIC DNA]</scope>
    <source>
        <strain evidence="2 3">FJAT-49682</strain>
    </source>
</reference>
<dbReference type="RefSeq" id="WP_213099653.1">
    <property type="nucleotide sequence ID" value="NZ_JAGYPH010000004.1"/>
</dbReference>
<dbReference type="Proteomes" id="UP000676456">
    <property type="component" value="Unassembled WGS sequence"/>
</dbReference>
<gene>
    <name evidence="2" type="ORF">KHA91_17975</name>
</gene>
<dbReference type="AlphaFoldDB" id="A0A942UR36"/>
<dbReference type="InterPro" id="IPR029062">
    <property type="entry name" value="Class_I_gatase-like"/>
</dbReference>
<protein>
    <submittedName>
        <fullName evidence="2">ThuA domain-containing protein</fullName>
    </submittedName>
</protein>
<dbReference type="Pfam" id="PF06283">
    <property type="entry name" value="ThuA"/>
    <property type="match status" value="1"/>
</dbReference>
<comment type="caution">
    <text evidence="2">The sequence shown here is derived from an EMBL/GenBank/DDBJ whole genome shotgun (WGS) entry which is preliminary data.</text>
</comment>
<keyword evidence="3" id="KW-1185">Reference proteome</keyword>
<organism evidence="2 3">
    <name type="scientific">Lederbergia citrea</name>
    <dbReference type="NCBI Taxonomy" id="2833581"/>
    <lineage>
        <taxon>Bacteria</taxon>
        <taxon>Bacillati</taxon>
        <taxon>Bacillota</taxon>
        <taxon>Bacilli</taxon>
        <taxon>Bacillales</taxon>
        <taxon>Bacillaceae</taxon>
        <taxon>Lederbergia</taxon>
    </lineage>
</organism>
<dbReference type="SUPFAM" id="SSF52317">
    <property type="entry name" value="Class I glutamine amidotransferase-like"/>
    <property type="match status" value="1"/>
</dbReference>
<dbReference type="Gene3D" id="3.40.50.880">
    <property type="match status" value="1"/>
</dbReference>
<dbReference type="InterPro" id="IPR029010">
    <property type="entry name" value="ThuA-like"/>
</dbReference>